<reference evidence="1 2" key="1">
    <citation type="journal article" date="2020" name="Nat. Food">
        <title>A phased Vanilla planifolia genome enables genetic improvement of flavour and production.</title>
        <authorList>
            <person name="Hasing T."/>
            <person name="Tang H."/>
            <person name="Brym M."/>
            <person name="Khazi F."/>
            <person name="Huang T."/>
            <person name="Chambers A.H."/>
        </authorList>
    </citation>
    <scope>NUCLEOTIDE SEQUENCE [LARGE SCALE GENOMIC DNA]</scope>
    <source>
        <tissue evidence="1">Leaf</tissue>
    </source>
</reference>
<comment type="caution">
    <text evidence="1">The sequence shown here is derived from an EMBL/GenBank/DDBJ whole genome shotgun (WGS) entry which is preliminary data.</text>
</comment>
<dbReference type="AlphaFoldDB" id="A0A835PHQ3"/>
<name>A0A835PHQ3_VANPL</name>
<dbReference type="EMBL" id="JADCNM010000053">
    <property type="protein sequence ID" value="KAG0451638.1"/>
    <property type="molecule type" value="Genomic_DNA"/>
</dbReference>
<accession>A0A835PHQ3</accession>
<sequence length="143" mass="16578">MVSWRRQSRLESESERHRWSSFDMRLAISKARMDTFASWRPAMGKVKEPSGATIVGRLESTTLEMALFSLPSHESRDMTERLVKRIQGINCRNWKKKIVFLVDQPFELNSIFFCGFLGKSSWELSEIEHQRIIHGEDGSSAVE</sequence>
<gene>
    <name evidence="1" type="ORF">HPP92_026156</name>
</gene>
<evidence type="ECO:0000313" key="1">
    <source>
        <dbReference type="EMBL" id="KAG0451638.1"/>
    </source>
</evidence>
<dbReference type="Proteomes" id="UP000639772">
    <property type="component" value="Unassembled WGS sequence"/>
</dbReference>
<evidence type="ECO:0000313" key="2">
    <source>
        <dbReference type="Proteomes" id="UP000639772"/>
    </source>
</evidence>
<protein>
    <submittedName>
        <fullName evidence="1">Uncharacterized protein</fullName>
    </submittedName>
</protein>
<proteinExistence type="predicted"/>
<organism evidence="1 2">
    <name type="scientific">Vanilla planifolia</name>
    <name type="common">Vanilla</name>
    <dbReference type="NCBI Taxonomy" id="51239"/>
    <lineage>
        <taxon>Eukaryota</taxon>
        <taxon>Viridiplantae</taxon>
        <taxon>Streptophyta</taxon>
        <taxon>Embryophyta</taxon>
        <taxon>Tracheophyta</taxon>
        <taxon>Spermatophyta</taxon>
        <taxon>Magnoliopsida</taxon>
        <taxon>Liliopsida</taxon>
        <taxon>Asparagales</taxon>
        <taxon>Orchidaceae</taxon>
        <taxon>Vanilloideae</taxon>
        <taxon>Vanilleae</taxon>
        <taxon>Vanilla</taxon>
    </lineage>
</organism>